<keyword evidence="4 6" id="KW-0067">ATP-binding</keyword>
<proteinExistence type="inferred from homology"/>
<dbReference type="GO" id="GO:0005524">
    <property type="term" value="F:ATP binding"/>
    <property type="evidence" value="ECO:0007669"/>
    <property type="project" value="UniProtKB-UniRule"/>
</dbReference>
<dbReference type="InterPro" id="IPR051538">
    <property type="entry name" value="Acyl-CoA_Synth/Transferase"/>
</dbReference>
<dbReference type="InterPro" id="IPR013815">
    <property type="entry name" value="ATP_grasp_subdomain_1"/>
</dbReference>
<dbReference type="GO" id="GO:0046872">
    <property type="term" value="F:metal ion binding"/>
    <property type="evidence" value="ECO:0007669"/>
    <property type="project" value="InterPro"/>
</dbReference>
<protein>
    <submittedName>
        <fullName evidence="9">Acetyltransferase</fullName>
    </submittedName>
</protein>
<dbReference type="InterPro" id="IPR000182">
    <property type="entry name" value="GNAT_dom"/>
</dbReference>
<dbReference type="GO" id="GO:0006099">
    <property type="term" value="P:tricarboxylic acid cycle"/>
    <property type="evidence" value="ECO:0007669"/>
    <property type="project" value="UniProtKB-KW"/>
</dbReference>
<dbReference type="PROSITE" id="PS51186">
    <property type="entry name" value="GNAT"/>
    <property type="match status" value="1"/>
</dbReference>
<dbReference type="Gene3D" id="3.30.1490.20">
    <property type="entry name" value="ATP-grasp fold, A domain"/>
    <property type="match status" value="1"/>
</dbReference>
<evidence type="ECO:0000256" key="6">
    <source>
        <dbReference type="PROSITE-ProRule" id="PRU00409"/>
    </source>
</evidence>
<evidence type="ECO:0000256" key="1">
    <source>
        <dbReference type="ARBA" id="ARBA00022532"/>
    </source>
</evidence>
<dbReference type="GO" id="GO:0043758">
    <property type="term" value="F:acetate-CoA ligase (ADP-forming) activity"/>
    <property type="evidence" value="ECO:0007669"/>
    <property type="project" value="InterPro"/>
</dbReference>
<dbReference type="FunFam" id="3.30.1490.20:FF:000020">
    <property type="entry name" value="Protein lysine acetyltransferase"/>
    <property type="match status" value="1"/>
</dbReference>
<name>A0A7W6RXJ8_9PROT</name>
<evidence type="ECO:0000256" key="3">
    <source>
        <dbReference type="ARBA" id="ARBA00022741"/>
    </source>
</evidence>
<dbReference type="InterPro" id="IPR032875">
    <property type="entry name" value="Succ_CoA_lig_flav_dom"/>
</dbReference>
<dbReference type="Pfam" id="PF00583">
    <property type="entry name" value="Acetyltransf_1"/>
    <property type="match status" value="1"/>
</dbReference>
<dbReference type="RefSeq" id="WP_184431895.1">
    <property type="nucleotide sequence ID" value="NZ_JACIGI010000004.1"/>
</dbReference>
<evidence type="ECO:0000313" key="10">
    <source>
        <dbReference type="Proteomes" id="UP000555728"/>
    </source>
</evidence>
<dbReference type="InterPro" id="IPR011761">
    <property type="entry name" value="ATP-grasp"/>
</dbReference>
<dbReference type="PANTHER" id="PTHR43334:SF1">
    <property type="entry name" value="3-HYDROXYPROPIONATE--COA LIGASE [ADP-FORMING]"/>
    <property type="match status" value="1"/>
</dbReference>
<dbReference type="AlphaFoldDB" id="A0A7W6RXJ8"/>
<keyword evidence="3 6" id="KW-0547">Nucleotide-binding</keyword>
<feature type="domain" description="ATP-grasp" evidence="7">
    <location>
        <begin position="498"/>
        <end position="534"/>
    </location>
</feature>
<dbReference type="SUPFAM" id="SSF51735">
    <property type="entry name" value="NAD(P)-binding Rossmann-fold domains"/>
    <property type="match status" value="1"/>
</dbReference>
<dbReference type="SUPFAM" id="SSF55729">
    <property type="entry name" value="Acyl-CoA N-acyltransferases (Nat)"/>
    <property type="match status" value="1"/>
</dbReference>
<gene>
    <name evidence="9" type="ORF">GGD88_000780</name>
</gene>
<dbReference type="Pfam" id="PF13380">
    <property type="entry name" value="CoA_binding_2"/>
    <property type="match status" value="1"/>
</dbReference>
<dbReference type="InterPro" id="IPR043938">
    <property type="entry name" value="Ligase_CoA_dom"/>
</dbReference>
<dbReference type="InterPro" id="IPR036291">
    <property type="entry name" value="NAD(P)-bd_dom_sf"/>
</dbReference>
<dbReference type="Gene3D" id="3.40.50.261">
    <property type="entry name" value="Succinyl-CoA synthetase domains"/>
    <property type="match status" value="2"/>
</dbReference>
<reference evidence="9 10" key="1">
    <citation type="submission" date="2020-08" db="EMBL/GenBank/DDBJ databases">
        <title>Genome sequencing of Purple Non-Sulfur Bacteria from various extreme environments.</title>
        <authorList>
            <person name="Mayer M."/>
        </authorList>
    </citation>
    <scope>NUCLEOTIDE SEQUENCE [LARGE SCALE GENOMIC DNA]</scope>
    <source>
        <strain evidence="9 10">JA135</strain>
    </source>
</reference>
<dbReference type="Pfam" id="PF13607">
    <property type="entry name" value="Succ_CoA_lig"/>
    <property type="match status" value="1"/>
</dbReference>
<dbReference type="GO" id="GO:0016747">
    <property type="term" value="F:acyltransferase activity, transferring groups other than amino-acyl groups"/>
    <property type="evidence" value="ECO:0007669"/>
    <property type="project" value="InterPro"/>
</dbReference>
<dbReference type="InterPro" id="IPR003781">
    <property type="entry name" value="CoA-bd"/>
</dbReference>
<dbReference type="PROSITE" id="PS50975">
    <property type="entry name" value="ATP_GRASP"/>
    <property type="match status" value="1"/>
</dbReference>
<dbReference type="Proteomes" id="UP000555728">
    <property type="component" value="Unassembled WGS sequence"/>
</dbReference>
<comment type="caution">
    <text evidence="9">The sequence shown here is derived from an EMBL/GenBank/DDBJ whole genome shotgun (WGS) entry which is preliminary data.</text>
</comment>
<comment type="similarity">
    <text evidence="5">In the N-terminal section; belongs to the acetate CoA ligase alpha subunit family.</text>
</comment>
<dbReference type="Pfam" id="PF19045">
    <property type="entry name" value="Ligase_CoA_2"/>
    <property type="match status" value="1"/>
</dbReference>
<dbReference type="PANTHER" id="PTHR43334">
    <property type="entry name" value="ACETATE--COA LIGASE [ADP-FORMING]"/>
    <property type="match status" value="1"/>
</dbReference>
<keyword evidence="1" id="KW-0816">Tricarboxylic acid cycle</keyword>
<dbReference type="SUPFAM" id="SSF56059">
    <property type="entry name" value="Glutathione synthetase ATP-binding domain-like"/>
    <property type="match status" value="1"/>
</dbReference>
<dbReference type="EMBL" id="JACIGI010000004">
    <property type="protein sequence ID" value="MBB4285066.1"/>
    <property type="molecule type" value="Genomic_DNA"/>
</dbReference>
<dbReference type="InterPro" id="IPR016102">
    <property type="entry name" value="Succinyl-CoA_synth-like"/>
</dbReference>
<keyword evidence="9" id="KW-0808">Transferase</keyword>
<evidence type="ECO:0000256" key="2">
    <source>
        <dbReference type="ARBA" id="ARBA00022598"/>
    </source>
</evidence>
<sequence length="909" mass="98805">MSTRNLDRLFAPTSVAVVGASNRPHTVGALVMRNLLQGGFEGPIMPVHPRNQAVAGVLAYPTVEALPLTPDLAVVCVPPSAVPGVIESLGARGGRAAVVITAGLGQVRDDDGRTAQELMLEAAGRYGVRLLGPNCVGLLVPGLNLNASFLHEPAKPGKVAFVSQSGALCTAVLDWASPRGIGFSHFVSLGDNLDVDFGDTIDYLGTHPDVRAILLYIEAIRDARKFISAARAASRNKPVLAIKAGRVAEGAKAAASHTGALAGADHIYDAAFRRAGILRVYNLEELFEAVETVAHQRRLNGERLAILTNGGGIGVMAVDDLIDMGGTLAPLSEETIGKLDAVLPPTWSHANPIDIIGDAPGKRYTDAMEILFRAPEVDSVLVMHAPTAISSPDEIAEKVIAAANKNKRAHVTTCFVGEGAVANARRMFTQASIPTYETPDQAVRAFMHTVTFARNRKILMETPPSLPVEFTPASTTARLIIEASMAGDRLIMSEPDAKAVFAAYGIPTVETHIARGPDEAREVADRMGCPVVVKILSPDITHKSDVGGVVLDLNTPEETELAAQNILERVGRTYPEARIEGFTVQKMMRRPGAHELIIGVTTDPVFGVVILFGEGGTAVEVIADRAVTLPPLNMNLARNLIESTRIYKRLQGYRDRPPADLDAICLTLIKVSQLVSDVPEIVELDINPLFADSRGVLAVDARIRLDPTQTRGPHRMAIRAYPKDLEEWFTMTNGERVLLRPIRPEDEPKHYEFVSRLTPEDIRFRFFGLVKELPHDQMARLTQIDYSREMAFIARADHDKDGEEETLGVVRTVTDAENERAEFSIVVRSDLKGSGLGVALLEKMIRYCRGRGTRQMVGQVLKDNTRMLHFCENLGFRRDRMVEEDVVELVLDLQEVPERSAHDGRPAGS</sequence>
<evidence type="ECO:0000259" key="8">
    <source>
        <dbReference type="PROSITE" id="PS51186"/>
    </source>
</evidence>
<evidence type="ECO:0000259" key="7">
    <source>
        <dbReference type="PROSITE" id="PS50975"/>
    </source>
</evidence>
<dbReference type="Gene3D" id="3.30.470.20">
    <property type="entry name" value="ATP-grasp fold, B domain"/>
    <property type="match status" value="1"/>
</dbReference>
<accession>A0A7W6RXJ8</accession>
<organism evidence="9 10">
    <name type="scientific">Roseospira goensis</name>
    <dbReference type="NCBI Taxonomy" id="391922"/>
    <lineage>
        <taxon>Bacteria</taxon>
        <taxon>Pseudomonadati</taxon>
        <taxon>Pseudomonadota</taxon>
        <taxon>Alphaproteobacteria</taxon>
        <taxon>Rhodospirillales</taxon>
        <taxon>Rhodospirillaceae</taxon>
        <taxon>Roseospira</taxon>
    </lineage>
</organism>
<feature type="domain" description="N-acetyltransferase" evidence="8">
    <location>
        <begin position="737"/>
        <end position="894"/>
    </location>
</feature>
<keyword evidence="10" id="KW-1185">Reference proteome</keyword>
<keyword evidence="2" id="KW-0436">Ligase</keyword>
<dbReference type="InterPro" id="IPR016181">
    <property type="entry name" value="Acyl_CoA_acyltransferase"/>
</dbReference>
<evidence type="ECO:0000256" key="5">
    <source>
        <dbReference type="ARBA" id="ARBA00060888"/>
    </source>
</evidence>
<evidence type="ECO:0000313" key="9">
    <source>
        <dbReference type="EMBL" id="MBB4285066.1"/>
    </source>
</evidence>
<dbReference type="SMART" id="SM00881">
    <property type="entry name" value="CoA_binding"/>
    <property type="match status" value="1"/>
</dbReference>
<dbReference type="SUPFAM" id="SSF52210">
    <property type="entry name" value="Succinyl-CoA synthetase domains"/>
    <property type="match status" value="2"/>
</dbReference>
<dbReference type="Gene3D" id="3.40.630.30">
    <property type="match status" value="1"/>
</dbReference>
<dbReference type="Pfam" id="PF13549">
    <property type="entry name" value="ATP-grasp_5"/>
    <property type="match status" value="1"/>
</dbReference>
<dbReference type="Gene3D" id="3.40.50.720">
    <property type="entry name" value="NAD(P)-binding Rossmann-like Domain"/>
    <property type="match status" value="1"/>
</dbReference>
<evidence type="ECO:0000256" key="4">
    <source>
        <dbReference type="ARBA" id="ARBA00022840"/>
    </source>
</evidence>